<evidence type="ECO:0000259" key="9">
    <source>
        <dbReference type="Pfam" id="PF24779"/>
    </source>
</evidence>
<dbReference type="SUPFAM" id="SSF88723">
    <property type="entry name" value="PIN domain-like"/>
    <property type="match status" value="1"/>
</dbReference>
<evidence type="ECO:0000256" key="7">
    <source>
        <dbReference type="ARBA" id="ARBA00071400"/>
    </source>
</evidence>
<dbReference type="InterPro" id="IPR029060">
    <property type="entry name" value="PIN-like_dom_sf"/>
</dbReference>
<dbReference type="RefSeq" id="XP_014259610.1">
    <property type="nucleotide sequence ID" value="XM_014404124.2"/>
</dbReference>
<dbReference type="FunFam" id="3.40.50.1010:FF:000006">
    <property type="entry name" value="rRNA-processing protein UTP23 homolog"/>
    <property type="match status" value="1"/>
</dbReference>
<dbReference type="PANTHER" id="PTHR12416">
    <property type="entry name" value="RRNA-PROCESSING PROTEIN UTP23 HOMOLOG"/>
    <property type="match status" value="1"/>
</dbReference>
<comment type="subcellular location">
    <subcellularLocation>
        <location evidence="1">Nucleus</location>
        <location evidence="1">Nucleolus</location>
    </subcellularLocation>
</comment>
<evidence type="ECO:0000313" key="10">
    <source>
        <dbReference type="EnsemblMetazoa" id="XP_014259610.1"/>
    </source>
</evidence>
<dbReference type="InterPro" id="IPR006984">
    <property type="entry name" value="Fcf1/UTP23"/>
</dbReference>
<feature type="region of interest" description="Disordered" evidence="8">
    <location>
        <begin position="185"/>
        <end position="223"/>
    </location>
</feature>
<keyword evidence="3" id="KW-0698">rRNA processing</keyword>
<keyword evidence="11" id="KW-1185">Reference proteome</keyword>
<evidence type="ECO:0000256" key="4">
    <source>
        <dbReference type="ARBA" id="ARBA00023242"/>
    </source>
</evidence>
<feature type="domain" description="UTP23 sensor motif region" evidence="9">
    <location>
        <begin position="190"/>
        <end position="209"/>
    </location>
</feature>
<dbReference type="Pfam" id="PF04900">
    <property type="entry name" value="Fcf1"/>
    <property type="match status" value="1"/>
</dbReference>
<dbReference type="OrthoDB" id="25675at2759"/>
<keyword evidence="4" id="KW-0539">Nucleus</keyword>
<reference evidence="10" key="1">
    <citation type="submission" date="2022-01" db="UniProtKB">
        <authorList>
            <consortium name="EnsemblMetazoa"/>
        </authorList>
    </citation>
    <scope>IDENTIFICATION</scope>
</reference>
<proteinExistence type="inferred from homology"/>
<evidence type="ECO:0000256" key="6">
    <source>
        <dbReference type="ARBA" id="ARBA00038503"/>
    </source>
</evidence>
<dbReference type="GO" id="GO:0006364">
    <property type="term" value="P:rRNA processing"/>
    <property type="evidence" value="ECO:0007669"/>
    <property type="project" value="UniProtKB-KW"/>
</dbReference>
<dbReference type="Pfam" id="PF24779">
    <property type="entry name" value="UTP23_sensor"/>
    <property type="match status" value="1"/>
</dbReference>
<evidence type="ECO:0000313" key="11">
    <source>
        <dbReference type="Proteomes" id="UP000494040"/>
    </source>
</evidence>
<evidence type="ECO:0000256" key="3">
    <source>
        <dbReference type="ARBA" id="ARBA00022552"/>
    </source>
</evidence>
<dbReference type="AlphaFoldDB" id="A0A8I6SAI3"/>
<comment type="similarity">
    <text evidence="6">Belongs to the UTP23/FCF1 family. UTP23 subfamily.</text>
</comment>
<dbReference type="KEGG" id="clec:106672586"/>
<evidence type="ECO:0000256" key="5">
    <source>
        <dbReference type="ARBA" id="ARBA00037300"/>
    </source>
</evidence>
<dbReference type="CDD" id="cd09866">
    <property type="entry name" value="PIN_Fcf1-Utp23-H"/>
    <property type="match status" value="1"/>
</dbReference>
<dbReference type="Gene3D" id="3.40.50.1010">
    <property type="entry name" value="5'-nuclease"/>
    <property type="match status" value="1"/>
</dbReference>
<name>A0A8I6SAI3_CIMLE</name>
<dbReference type="Proteomes" id="UP000494040">
    <property type="component" value="Unassembled WGS sequence"/>
</dbReference>
<comment type="function">
    <text evidence="5">Involved in rRNA-processing and ribosome biogenesis.</text>
</comment>
<sequence length="223" mass="25524">MRINRQKKVNKYINFYINNFGFRKPFQVLVDGTFCHVALKSKVNIKEQLPKYLGDVKLLTTPCCVVETEKLGPTVYGAMLILKQFSVHLCGHKTPMSASKCLLSMLGKENPNRYMIATQDRELQAKVKRVKAAPILFIFNKAPTLEEPSPYTQFLAKRQMNEICGLSEDERKVLNEFKEAVLGPQTPVFKKRRKKKGGPNPLSCKKKKKPLPQPKTNQKNKEE</sequence>
<dbReference type="InterPro" id="IPR057776">
    <property type="entry name" value="UTP23_sensor"/>
</dbReference>
<keyword evidence="2" id="KW-0690">Ribosome biogenesis</keyword>
<evidence type="ECO:0000256" key="2">
    <source>
        <dbReference type="ARBA" id="ARBA00022517"/>
    </source>
</evidence>
<dbReference type="OMA" id="CCMQALY"/>
<organism evidence="10 11">
    <name type="scientific">Cimex lectularius</name>
    <name type="common">Bed bug</name>
    <name type="synonym">Acanthia lectularia</name>
    <dbReference type="NCBI Taxonomy" id="79782"/>
    <lineage>
        <taxon>Eukaryota</taxon>
        <taxon>Metazoa</taxon>
        <taxon>Ecdysozoa</taxon>
        <taxon>Arthropoda</taxon>
        <taxon>Hexapoda</taxon>
        <taxon>Insecta</taxon>
        <taxon>Pterygota</taxon>
        <taxon>Neoptera</taxon>
        <taxon>Paraneoptera</taxon>
        <taxon>Hemiptera</taxon>
        <taxon>Heteroptera</taxon>
        <taxon>Panheteroptera</taxon>
        <taxon>Cimicomorpha</taxon>
        <taxon>Cimicidae</taxon>
        <taxon>Cimex</taxon>
    </lineage>
</organism>
<dbReference type="EnsemblMetazoa" id="XM_014404124.2">
    <property type="protein sequence ID" value="XP_014259610.1"/>
    <property type="gene ID" value="LOC106672586"/>
</dbReference>
<dbReference type="GO" id="GO:0032040">
    <property type="term" value="C:small-subunit processome"/>
    <property type="evidence" value="ECO:0007669"/>
    <property type="project" value="InterPro"/>
</dbReference>
<accession>A0A8I6SAI3</accession>
<protein>
    <recommendedName>
        <fullName evidence="7">rRNA-processing protein UTP23 homolog</fullName>
    </recommendedName>
</protein>
<evidence type="ECO:0000256" key="1">
    <source>
        <dbReference type="ARBA" id="ARBA00004604"/>
    </source>
</evidence>
<dbReference type="GeneID" id="106672586"/>
<evidence type="ECO:0000256" key="8">
    <source>
        <dbReference type="SAM" id="MobiDB-lite"/>
    </source>
</evidence>